<evidence type="ECO:0000313" key="5">
    <source>
        <dbReference type="Proteomes" id="UP000295132"/>
    </source>
</evidence>
<dbReference type="InterPro" id="IPR029044">
    <property type="entry name" value="Nucleotide-diphossugar_trans"/>
</dbReference>
<keyword evidence="1" id="KW-0472">Membrane</keyword>
<evidence type="ECO:0000313" key="6">
    <source>
        <dbReference type="Proteomes" id="UP001178888"/>
    </source>
</evidence>
<proteinExistence type="predicted"/>
<organism evidence="4 5">
    <name type="scientific">Bacillus salipaludis</name>
    <dbReference type="NCBI Taxonomy" id="2547811"/>
    <lineage>
        <taxon>Bacteria</taxon>
        <taxon>Bacillati</taxon>
        <taxon>Bacillota</taxon>
        <taxon>Bacilli</taxon>
        <taxon>Bacillales</taxon>
        <taxon>Bacillaceae</taxon>
        <taxon>Bacillus</taxon>
    </lineage>
</organism>
<evidence type="ECO:0000313" key="3">
    <source>
        <dbReference type="EMBL" id="MDQ6599555.1"/>
    </source>
</evidence>
<dbReference type="Gene3D" id="3.90.550.10">
    <property type="entry name" value="Spore Coat Polysaccharide Biosynthesis Protein SpsA, Chain A"/>
    <property type="match status" value="1"/>
</dbReference>
<dbReference type="Pfam" id="PF00535">
    <property type="entry name" value="Glycos_transf_2"/>
    <property type="match status" value="1"/>
</dbReference>
<feature type="transmembrane region" description="Helical" evidence="1">
    <location>
        <begin position="330"/>
        <end position="351"/>
    </location>
</feature>
<keyword evidence="1" id="KW-0812">Transmembrane</keyword>
<evidence type="ECO:0000313" key="4">
    <source>
        <dbReference type="EMBL" id="TDK60175.1"/>
    </source>
</evidence>
<dbReference type="InterPro" id="IPR050834">
    <property type="entry name" value="Glycosyltransf_2"/>
</dbReference>
<evidence type="ECO:0000259" key="2">
    <source>
        <dbReference type="Pfam" id="PF00535"/>
    </source>
</evidence>
<keyword evidence="1" id="KW-1133">Transmembrane helix</keyword>
<name>A0A4R5VPF4_9BACI</name>
<dbReference type="InterPro" id="IPR001173">
    <property type="entry name" value="Glyco_trans_2-like"/>
</dbReference>
<feature type="transmembrane region" description="Helical" evidence="1">
    <location>
        <begin position="278"/>
        <end position="299"/>
    </location>
</feature>
<sequence>MLTTLLSLGIVVWIAFILDAWAGLRKLDFLENETGLVDGELLTVIVAARNEEQQIKLSIQSQLQQTYENVEWILVDDRSTDHTGKIIDELAGSDQRIKVIHIQELPEGWLGKNHALYTGAKQASGKWLLFTDADVRYEKDAFAKALHYFNKNKLDHLTAAPNLNAHSFWLKSFVAFFLFGFSYFKRPWRANNPKSKIGTGIGAFNLVSNKAYEAFGTHERIKMRPDDDLQLGMRMKKEGFSQRIVTALHLIEVEWYGSLKEAFVGLEKNTFAGLNYRISMIFLAVFGILLTHFLPFFTIFSNSKPIVLLSLGNILTSGILYIMVIRRMTLFSPALFLVFPISALLFIYTIVRASILTFKRGGIVWRGTKYRLRDLREKE</sequence>
<keyword evidence="6" id="KW-1185">Reference proteome</keyword>
<dbReference type="PANTHER" id="PTHR43685:SF2">
    <property type="entry name" value="GLYCOSYLTRANSFERASE 2-LIKE DOMAIN-CONTAINING PROTEIN"/>
    <property type="match status" value="1"/>
</dbReference>
<feature type="transmembrane region" description="Helical" evidence="1">
    <location>
        <begin position="306"/>
        <end position="324"/>
    </location>
</feature>
<dbReference type="SUPFAM" id="SSF53448">
    <property type="entry name" value="Nucleotide-diphospho-sugar transferases"/>
    <property type="match status" value="1"/>
</dbReference>
<dbReference type="CDD" id="cd00761">
    <property type="entry name" value="Glyco_tranf_GTA_type"/>
    <property type="match status" value="1"/>
</dbReference>
<keyword evidence="4" id="KW-0808">Transferase</keyword>
<gene>
    <name evidence="4" type="ORF">E2K98_15810</name>
    <name evidence="3" type="ORF">RCG21_24990</name>
</gene>
<feature type="domain" description="Glycosyltransferase 2-like" evidence="2">
    <location>
        <begin position="43"/>
        <end position="211"/>
    </location>
</feature>
<dbReference type="RefSeq" id="WP_133335753.1">
    <property type="nucleotide sequence ID" value="NZ_JAVGVR010000001.1"/>
</dbReference>
<dbReference type="PANTHER" id="PTHR43685">
    <property type="entry name" value="GLYCOSYLTRANSFERASE"/>
    <property type="match status" value="1"/>
</dbReference>
<comment type="caution">
    <text evidence="4">The sequence shown here is derived from an EMBL/GenBank/DDBJ whole genome shotgun (WGS) entry which is preliminary data.</text>
</comment>
<dbReference type="Proteomes" id="UP000295132">
    <property type="component" value="Unassembled WGS sequence"/>
</dbReference>
<reference evidence="3" key="2">
    <citation type="submission" date="2023-08" db="EMBL/GenBank/DDBJ databases">
        <title>Nitrogen cycling bacteria in agricultural field soils.</title>
        <authorList>
            <person name="Jang J."/>
        </authorList>
    </citation>
    <scope>NUCLEOTIDE SEQUENCE</scope>
    <source>
        <strain evidence="3">PS3-36</strain>
    </source>
</reference>
<dbReference type="EMBL" id="SMYO01000007">
    <property type="protein sequence ID" value="TDK60175.1"/>
    <property type="molecule type" value="Genomic_DNA"/>
</dbReference>
<accession>A0A4R5VPF4</accession>
<evidence type="ECO:0000256" key="1">
    <source>
        <dbReference type="SAM" id="Phobius"/>
    </source>
</evidence>
<dbReference type="EMBL" id="JAVGVR010000001">
    <property type="protein sequence ID" value="MDQ6599555.1"/>
    <property type="molecule type" value="Genomic_DNA"/>
</dbReference>
<dbReference type="GO" id="GO:0016740">
    <property type="term" value="F:transferase activity"/>
    <property type="evidence" value="ECO:0007669"/>
    <property type="project" value="UniProtKB-KW"/>
</dbReference>
<dbReference type="Proteomes" id="UP001178888">
    <property type="component" value="Unassembled WGS sequence"/>
</dbReference>
<protein>
    <submittedName>
        <fullName evidence="3 4">Glycosyltransferase</fullName>
    </submittedName>
</protein>
<reference evidence="4 5" key="1">
    <citation type="submission" date="2019-03" db="EMBL/GenBank/DDBJ databases">
        <title>Bacillus niacini sp. nov. a Nicotinate-Metabolizing Mesophile Isolated from Soil.</title>
        <authorList>
            <person name="Zhang G."/>
        </authorList>
    </citation>
    <scope>NUCLEOTIDE SEQUENCE [LARGE SCALE GENOMIC DNA]</scope>
    <source>
        <strain evidence="4 5">WN066</strain>
    </source>
</reference>
<feature type="transmembrane region" description="Helical" evidence="1">
    <location>
        <begin position="168"/>
        <end position="184"/>
    </location>
</feature>
<dbReference type="AlphaFoldDB" id="A0A4R5VPF4"/>